<protein>
    <submittedName>
        <fullName evidence="3">VanZ family protein</fullName>
    </submittedName>
</protein>
<keyword evidence="1" id="KW-0472">Membrane</keyword>
<accession>A0ABS1IXG1</accession>
<keyword evidence="1" id="KW-1133">Transmembrane helix</keyword>
<evidence type="ECO:0000256" key="1">
    <source>
        <dbReference type="SAM" id="Phobius"/>
    </source>
</evidence>
<proteinExistence type="predicted"/>
<dbReference type="Pfam" id="PF04892">
    <property type="entry name" value="VanZ"/>
    <property type="match status" value="1"/>
</dbReference>
<name>A0ABS1IXG1_9FIRM</name>
<dbReference type="InterPro" id="IPR053150">
    <property type="entry name" value="Teicoplanin_resist-assoc"/>
</dbReference>
<feature type="transmembrane region" description="Helical" evidence="1">
    <location>
        <begin position="102"/>
        <end position="122"/>
    </location>
</feature>
<dbReference type="Proteomes" id="UP000604730">
    <property type="component" value="Unassembled WGS sequence"/>
</dbReference>
<keyword evidence="4" id="KW-1185">Reference proteome</keyword>
<dbReference type="EMBL" id="JAEPRJ010000001">
    <property type="protein sequence ID" value="MBK5896587.1"/>
    <property type="molecule type" value="Genomic_DNA"/>
</dbReference>
<dbReference type="PANTHER" id="PTHR36834">
    <property type="entry name" value="MEMBRANE PROTEIN-RELATED"/>
    <property type="match status" value="1"/>
</dbReference>
<evidence type="ECO:0000259" key="2">
    <source>
        <dbReference type="Pfam" id="PF04892"/>
    </source>
</evidence>
<feature type="domain" description="VanZ-like" evidence="2">
    <location>
        <begin position="17"/>
        <end position="145"/>
    </location>
</feature>
<keyword evidence="1" id="KW-0812">Transmembrane</keyword>
<gene>
    <name evidence="3" type="ORF">JJN12_02140</name>
</gene>
<feature type="transmembrane region" description="Helical" evidence="1">
    <location>
        <begin position="128"/>
        <end position="146"/>
    </location>
</feature>
<evidence type="ECO:0000313" key="3">
    <source>
        <dbReference type="EMBL" id="MBK5896587.1"/>
    </source>
</evidence>
<feature type="transmembrane region" description="Helical" evidence="1">
    <location>
        <begin position="12"/>
        <end position="30"/>
    </location>
</feature>
<evidence type="ECO:0000313" key="4">
    <source>
        <dbReference type="Proteomes" id="UP000604730"/>
    </source>
</evidence>
<feature type="transmembrane region" description="Helical" evidence="1">
    <location>
        <begin position="68"/>
        <end position="90"/>
    </location>
</feature>
<dbReference type="PANTHER" id="PTHR36834:SF1">
    <property type="entry name" value="INTEGRAL MEMBRANE PROTEIN"/>
    <property type="match status" value="1"/>
</dbReference>
<reference evidence="3 4" key="1">
    <citation type="submission" date="2021-01" db="EMBL/GenBank/DDBJ databases">
        <title>Isolation and description of Catonella massiliensis sp. nov., a novel Catonella species, isolated from a stable periodontitis subject.</title>
        <authorList>
            <person name="Antezack A."/>
            <person name="Boxberger M."/>
            <person name="La Scola B."/>
            <person name="Monnet-Corti V."/>
        </authorList>
    </citation>
    <scope>NUCLEOTIDE SEQUENCE [LARGE SCALE GENOMIC DNA]</scope>
    <source>
        <strain evidence="3 4">Marseille-Q4567</strain>
    </source>
</reference>
<organism evidence="3 4">
    <name type="scientific">Catonella massiliensis</name>
    <dbReference type="NCBI Taxonomy" id="2799636"/>
    <lineage>
        <taxon>Bacteria</taxon>
        <taxon>Bacillati</taxon>
        <taxon>Bacillota</taxon>
        <taxon>Clostridia</taxon>
        <taxon>Lachnospirales</taxon>
        <taxon>Lachnospiraceae</taxon>
        <taxon>Catonella</taxon>
    </lineage>
</organism>
<dbReference type="InterPro" id="IPR006976">
    <property type="entry name" value="VanZ-like"/>
</dbReference>
<dbReference type="RefSeq" id="WP_208428150.1">
    <property type="nucleotide sequence ID" value="NZ_JAEPRJ010000001.1"/>
</dbReference>
<sequence>MRKFIEKNKNLLIGIVFIVYLLALGYHLFLSDSLGKREISDIYRYNFTLFKEITRYIENINVIGARLVILNLAGNVFAFVPFGLLVGYFLRKNKFTFIKTALLGLAFTVLIEGIQLVTKVGICDIDDVVLNTAGVVIGAVAAKFIFRTKK</sequence>
<comment type="caution">
    <text evidence="3">The sequence shown here is derived from an EMBL/GenBank/DDBJ whole genome shotgun (WGS) entry which is preliminary data.</text>
</comment>